<accession>S2VXQ1</accession>
<evidence type="ECO:0000259" key="4">
    <source>
        <dbReference type="Pfam" id="PF00205"/>
    </source>
</evidence>
<dbReference type="PROSITE" id="PS00187">
    <property type="entry name" value="TPP_ENZYMES"/>
    <property type="match status" value="1"/>
</dbReference>
<protein>
    <recommendedName>
        <fullName evidence="9">Pyruvate dehydrogenase [ubiquinone]</fullName>
    </recommendedName>
</protein>
<dbReference type="RefSeq" id="WP_016456638.1">
    <property type="nucleotide sequence ID" value="NZ_KE150269.1"/>
</dbReference>
<feature type="domain" description="Thiamine pyrophosphate enzyme central" evidence="4">
    <location>
        <begin position="188"/>
        <end position="316"/>
    </location>
</feature>
<evidence type="ECO:0008006" key="9">
    <source>
        <dbReference type="Google" id="ProtNLM"/>
    </source>
</evidence>
<proteinExistence type="inferred from homology"/>
<dbReference type="CDD" id="cd07039">
    <property type="entry name" value="TPP_PYR_POX"/>
    <property type="match status" value="1"/>
</dbReference>
<dbReference type="HOGENOM" id="CLU_013748_3_0_11"/>
<dbReference type="InterPro" id="IPR029061">
    <property type="entry name" value="THDP-binding"/>
</dbReference>
<evidence type="ECO:0000256" key="1">
    <source>
        <dbReference type="ARBA" id="ARBA00007812"/>
    </source>
</evidence>
<dbReference type="PANTHER" id="PTHR42981:SF2">
    <property type="entry name" value="PYRUVATE DEHYDROGENASE [UBIQUINONE]"/>
    <property type="match status" value="1"/>
</dbReference>
<dbReference type="SUPFAM" id="SSF52467">
    <property type="entry name" value="DHS-like NAD/FAD-binding domain"/>
    <property type="match status" value="1"/>
</dbReference>
<dbReference type="GO" id="GO:0003824">
    <property type="term" value="F:catalytic activity"/>
    <property type="evidence" value="ECO:0007669"/>
    <property type="project" value="InterPro"/>
</dbReference>
<dbReference type="EMBL" id="AGZR01000009">
    <property type="protein sequence ID" value="EPD32263.1"/>
    <property type="molecule type" value="Genomic_DNA"/>
</dbReference>
<evidence type="ECO:0000313" key="8">
    <source>
        <dbReference type="Proteomes" id="UP000014417"/>
    </source>
</evidence>
<dbReference type="OrthoDB" id="4959782at2"/>
<evidence type="ECO:0000259" key="5">
    <source>
        <dbReference type="Pfam" id="PF02775"/>
    </source>
</evidence>
<organism evidence="7 8">
    <name type="scientific">Propionimicrobium lymphophilum ACS-093-V-SCH5</name>
    <dbReference type="NCBI Taxonomy" id="883161"/>
    <lineage>
        <taxon>Bacteria</taxon>
        <taxon>Bacillati</taxon>
        <taxon>Actinomycetota</taxon>
        <taxon>Actinomycetes</taxon>
        <taxon>Propionibacteriales</taxon>
        <taxon>Propionibacteriaceae</taxon>
        <taxon>Propionimicrobium</taxon>
    </lineage>
</organism>
<dbReference type="GO" id="GO:0000287">
    <property type="term" value="F:magnesium ion binding"/>
    <property type="evidence" value="ECO:0007669"/>
    <property type="project" value="InterPro"/>
</dbReference>
<dbReference type="InterPro" id="IPR029035">
    <property type="entry name" value="DHS-like_NAD/FAD-binding_dom"/>
</dbReference>
<dbReference type="InterPro" id="IPR000399">
    <property type="entry name" value="TPP-bd_CS"/>
</dbReference>
<dbReference type="Gene3D" id="3.40.50.1220">
    <property type="entry name" value="TPP-binding domain"/>
    <property type="match status" value="1"/>
</dbReference>
<evidence type="ECO:0000256" key="3">
    <source>
        <dbReference type="RuleBase" id="RU362132"/>
    </source>
</evidence>
<dbReference type="NCBIfam" id="NF006591">
    <property type="entry name" value="PRK09124.1"/>
    <property type="match status" value="1"/>
</dbReference>
<dbReference type="SUPFAM" id="SSF52518">
    <property type="entry name" value="Thiamin diphosphate-binding fold (THDP-binding)"/>
    <property type="match status" value="2"/>
</dbReference>
<keyword evidence="2 3" id="KW-0786">Thiamine pyrophosphate</keyword>
<gene>
    <name evidence="7" type="ORF">HMPREF9306_01832</name>
</gene>
<dbReference type="InterPro" id="IPR047210">
    <property type="entry name" value="TPP_PYR_POXB-like"/>
</dbReference>
<dbReference type="Pfam" id="PF02775">
    <property type="entry name" value="TPP_enzyme_C"/>
    <property type="match status" value="1"/>
</dbReference>
<dbReference type="Pfam" id="PF00205">
    <property type="entry name" value="TPP_enzyme_M"/>
    <property type="match status" value="1"/>
</dbReference>
<feature type="domain" description="Thiamine pyrophosphate enzyme N-terminal TPP-binding" evidence="6">
    <location>
        <begin position="3"/>
        <end position="113"/>
    </location>
</feature>
<name>S2VXQ1_9ACTN</name>
<dbReference type="PATRIC" id="fig|883161.3.peg.1819"/>
<dbReference type="GO" id="GO:0030976">
    <property type="term" value="F:thiamine pyrophosphate binding"/>
    <property type="evidence" value="ECO:0007669"/>
    <property type="project" value="InterPro"/>
</dbReference>
<dbReference type="InterPro" id="IPR047211">
    <property type="entry name" value="POXB-like"/>
</dbReference>
<dbReference type="STRING" id="883161.HMPREF9306_01832"/>
<comment type="similarity">
    <text evidence="1 3">Belongs to the TPP enzyme family.</text>
</comment>
<dbReference type="InterPro" id="IPR012000">
    <property type="entry name" value="Thiamin_PyroP_enz_cen_dom"/>
</dbReference>
<reference evidence="7 8" key="1">
    <citation type="submission" date="2013-04" db="EMBL/GenBank/DDBJ databases">
        <title>The Genome Sequence of Propionimicrobium lymphophilum ACS-093-V-SCH5.</title>
        <authorList>
            <consortium name="The Broad Institute Genomics Platform"/>
            <person name="Earl A."/>
            <person name="Ward D."/>
            <person name="Feldgarden M."/>
            <person name="Gevers D."/>
            <person name="Saerens B."/>
            <person name="Vaneechoutte M."/>
            <person name="Walker B."/>
            <person name="Young S."/>
            <person name="Zeng Q."/>
            <person name="Gargeya S."/>
            <person name="Fitzgerald M."/>
            <person name="Haas B."/>
            <person name="Abouelleil A."/>
            <person name="Allen A.W."/>
            <person name="Alvarado L."/>
            <person name="Arachchi H.M."/>
            <person name="Berlin A.M."/>
            <person name="Chapman S.B."/>
            <person name="Gainer-Dewar J."/>
            <person name="Goldberg J."/>
            <person name="Griggs A."/>
            <person name="Gujja S."/>
            <person name="Hansen M."/>
            <person name="Howarth C."/>
            <person name="Imamovic A."/>
            <person name="Ireland A."/>
            <person name="Larimer J."/>
            <person name="McCowan C."/>
            <person name="Murphy C."/>
            <person name="Pearson M."/>
            <person name="Poon T.W."/>
            <person name="Priest M."/>
            <person name="Roberts A."/>
            <person name="Saif S."/>
            <person name="Shea T."/>
            <person name="Sisk P."/>
            <person name="Sykes S."/>
            <person name="Wortman J."/>
            <person name="Nusbaum C."/>
            <person name="Birren B."/>
        </authorList>
    </citation>
    <scope>NUCLEOTIDE SEQUENCE [LARGE SCALE GENOMIC DNA]</scope>
    <source>
        <strain evidence="7 8">ACS-093-V-SCH5</strain>
    </source>
</reference>
<feature type="domain" description="Thiamine pyrophosphate enzyme TPP-binding" evidence="5">
    <location>
        <begin position="377"/>
        <end position="523"/>
    </location>
</feature>
<dbReference type="Proteomes" id="UP000014417">
    <property type="component" value="Unassembled WGS sequence"/>
</dbReference>
<dbReference type="PANTHER" id="PTHR42981">
    <property type="entry name" value="PYRUVATE DEHYDROGENASE [UBIQUINONE]"/>
    <property type="match status" value="1"/>
</dbReference>
<evidence type="ECO:0000256" key="2">
    <source>
        <dbReference type="ARBA" id="ARBA00023052"/>
    </source>
</evidence>
<dbReference type="CDD" id="cd02014">
    <property type="entry name" value="TPP_POX"/>
    <property type="match status" value="1"/>
</dbReference>
<sequence>MTTIAQHIVETLKDSGVERVWGVAGDSLNGLTDAIRRTAGIKWVPVRHEEAGAFAASAEAATTGELAVTVGSCGPGNLHLINGLYDANRSRVPVLAIAAHIPHDEIGGSYFQETHPEIIFQECSVYCELVSMPEQMPRILRSAMRAALDKRGVAVLVIPGNVLLSETDAKPEKIESAPFRAAPADDQLDEAAKILNSSKKISILAGAGCQGAHDEIIEIADKLQAPMVHSMRGKEWVAYDNPFDVGMTGLLGFTSGYNALKECDTLLVLGCDLPYRQFYPQDAKVIQVDIDGQHIGRRVDVDLPLVGTVRDTVQALLPKLKGNKSSAHLKSIQKDYAKSSKDLKSLAKPTKRGKIHPQFLADLLNTYATDDAVFIPDVGSPVIWAARYIDVNGKRRIIGSFNHGSMANAMPMAMGVQAAFPSRQVIAMSGDGGLSMLLGDLLSLKQNGLPVKIVVFNNSSLNFVELEMKSAGYVNFATDLQDPNFADIANAVGLKGYRVEKGGQLEKTVKEFLAHDGPAVLDVITDRQELTIPPTLELDQVKGFSLYAMRTVLSGRGSELIDMARTNLRQLPNLF</sequence>
<keyword evidence="8" id="KW-1185">Reference proteome</keyword>
<evidence type="ECO:0000259" key="6">
    <source>
        <dbReference type="Pfam" id="PF02776"/>
    </source>
</evidence>
<dbReference type="InterPro" id="IPR012001">
    <property type="entry name" value="Thiamin_PyroP_enz_TPP-bd_dom"/>
</dbReference>
<evidence type="ECO:0000313" key="7">
    <source>
        <dbReference type="EMBL" id="EPD32263.1"/>
    </source>
</evidence>
<dbReference type="Gene3D" id="3.40.50.970">
    <property type="match status" value="2"/>
</dbReference>
<dbReference type="InterPro" id="IPR011766">
    <property type="entry name" value="TPP_enzyme_TPP-bd"/>
</dbReference>
<dbReference type="InterPro" id="IPR047212">
    <property type="entry name" value="TPP_POXB-like"/>
</dbReference>
<dbReference type="Pfam" id="PF02776">
    <property type="entry name" value="TPP_enzyme_N"/>
    <property type="match status" value="1"/>
</dbReference>
<comment type="caution">
    <text evidence="7">The sequence shown here is derived from an EMBL/GenBank/DDBJ whole genome shotgun (WGS) entry which is preliminary data.</text>
</comment>
<dbReference type="AlphaFoldDB" id="S2VXQ1"/>